<feature type="domain" description="Serine aminopeptidase S33" evidence="1">
    <location>
        <begin position="125"/>
        <end position="353"/>
    </location>
</feature>
<dbReference type="Proteomes" id="UP001595555">
    <property type="component" value="Unassembled WGS sequence"/>
</dbReference>
<dbReference type="GO" id="GO:0016787">
    <property type="term" value="F:hydrolase activity"/>
    <property type="evidence" value="ECO:0007669"/>
    <property type="project" value="UniProtKB-KW"/>
</dbReference>
<evidence type="ECO:0000259" key="1">
    <source>
        <dbReference type="Pfam" id="PF12146"/>
    </source>
</evidence>
<dbReference type="EMBL" id="JBHRTF010000001">
    <property type="protein sequence ID" value="MFC3114111.1"/>
    <property type="molecule type" value="Genomic_DNA"/>
</dbReference>
<dbReference type="Gene3D" id="3.40.50.1820">
    <property type="entry name" value="alpha/beta hydrolase"/>
    <property type="match status" value="1"/>
</dbReference>
<dbReference type="InterPro" id="IPR022742">
    <property type="entry name" value="Hydrolase_4"/>
</dbReference>
<dbReference type="InterPro" id="IPR051044">
    <property type="entry name" value="MAG_DAG_Lipase"/>
</dbReference>
<keyword evidence="3" id="KW-1185">Reference proteome</keyword>
<dbReference type="InterPro" id="IPR029058">
    <property type="entry name" value="AB_hydrolase_fold"/>
</dbReference>
<keyword evidence="2" id="KW-0378">Hydrolase</keyword>
<protein>
    <submittedName>
        <fullName evidence="2">Alpha/beta hydrolase</fullName>
    </submittedName>
</protein>
<evidence type="ECO:0000313" key="3">
    <source>
        <dbReference type="Proteomes" id="UP001595555"/>
    </source>
</evidence>
<reference evidence="3" key="1">
    <citation type="journal article" date="2019" name="Int. J. Syst. Evol. Microbiol.">
        <title>The Global Catalogue of Microorganisms (GCM) 10K type strain sequencing project: providing services to taxonomists for standard genome sequencing and annotation.</title>
        <authorList>
            <consortium name="The Broad Institute Genomics Platform"/>
            <consortium name="The Broad Institute Genome Sequencing Center for Infectious Disease"/>
            <person name="Wu L."/>
            <person name="Ma J."/>
        </authorList>
    </citation>
    <scope>NUCLEOTIDE SEQUENCE [LARGE SCALE GENOMIC DNA]</scope>
    <source>
        <strain evidence="3">KCTC 52237</strain>
    </source>
</reference>
<dbReference type="SUPFAM" id="SSF53474">
    <property type="entry name" value="alpha/beta-Hydrolases"/>
    <property type="match status" value="1"/>
</dbReference>
<sequence length="498" mass="56104">MVSFASQSGLSMLLGVFIVLVLLLVLNGCSTLRSAKPWHKTELQQEFRASMVKAATAKAVLTGGTTPAYRWSDYLAQEEKLFAELRASLHEAETYQGYRFDVKSPLNPLNQTHNWNRSFVLTPEKIRAGIVMIHGLTDSPYSVRSLANSFAQQGFLVIALRVPGHGTLPSGLLNVRWRDWTAATQLAAEEMQRRLGDNPHFYILGYSNGGTLALNYTLDALQNPQLPQPKKVILLSPMIGISKFAGLSKPLEWIGQLPLLSSRRWLGKSPEYNPFKYNSFPVNAAWQAHRFSRHVQFKIQRLAKQQQLKHLPPVLGFQSVVDATVSTAAIEEYFYRYLPANHSELVLFDINRHQDFLPITRTGASRYLTSHFAPALRNYDLVKIANRNADTMEVSEWRQPAGRMDEQEQPLGLEFPAGVFSLSHVALPFAMTDPLYGLTPSSAENFGIRLGNRQLLGETNTLIIKATTGMRLYCNPFYDYMEARIFAWLDIESLPRGD</sequence>
<proteinExistence type="predicted"/>
<dbReference type="Pfam" id="PF12146">
    <property type="entry name" value="Hydrolase_4"/>
    <property type="match status" value="1"/>
</dbReference>
<dbReference type="PANTHER" id="PTHR11614">
    <property type="entry name" value="PHOSPHOLIPASE-RELATED"/>
    <property type="match status" value="1"/>
</dbReference>
<organism evidence="2 3">
    <name type="scientific">Cellvibrio fontiphilus</name>
    <dbReference type="NCBI Taxonomy" id="1815559"/>
    <lineage>
        <taxon>Bacteria</taxon>
        <taxon>Pseudomonadati</taxon>
        <taxon>Pseudomonadota</taxon>
        <taxon>Gammaproteobacteria</taxon>
        <taxon>Cellvibrionales</taxon>
        <taxon>Cellvibrionaceae</taxon>
        <taxon>Cellvibrio</taxon>
    </lineage>
</organism>
<comment type="caution">
    <text evidence="2">The sequence shown here is derived from an EMBL/GenBank/DDBJ whole genome shotgun (WGS) entry which is preliminary data.</text>
</comment>
<evidence type="ECO:0000313" key="2">
    <source>
        <dbReference type="EMBL" id="MFC3114111.1"/>
    </source>
</evidence>
<name>A0ABV7FBN9_9GAMM</name>
<dbReference type="RefSeq" id="WP_378115146.1">
    <property type="nucleotide sequence ID" value="NZ_JBHRTF010000001.1"/>
</dbReference>
<gene>
    <name evidence="2" type="ORF">ACFODX_00985</name>
</gene>
<accession>A0ABV7FBN9</accession>